<evidence type="ECO:0000313" key="3">
    <source>
        <dbReference type="Proteomes" id="UP001197735"/>
    </source>
</evidence>
<reference evidence="2" key="1">
    <citation type="submission" date="2021-07" db="EMBL/GenBank/DDBJ databases">
        <title>Xylan utilisation by Bifidobacterium pseudocatenulatum.</title>
        <authorList>
            <person name="Watanabe Y."/>
        </authorList>
    </citation>
    <scope>NUCLEOTIDE SEQUENCE</scope>
    <source>
        <strain evidence="2">YIT12824</strain>
    </source>
</reference>
<dbReference type="InterPro" id="IPR054612">
    <property type="entry name" value="Phage_capsid-like_C"/>
</dbReference>
<accession>A0AAW4TS99</accession>
<sequence>MALDTSKVLLPKEVATVITKRAKDTSTIAALSPSEPQLFLDKDYMVFTGNSEAEVVAEGAQKSSYEETLTPVVGKRFKVQTTTRVSSELQWADEDAKLEITSKILADQAAAMGRVLDYVIYHAFDPKKKTTLDGFNALAKSAVGVTATDDRVADIDSLAEVVSDEYDINGIAMSKTMANELRKIRVPSTGQRFYPEIPINLQVGSLDGIPAATSGTVNGRLITPATGILAFLGDFRLIKWGMVRDIWSEIIEYGDPDNTGKDLKGVNQIAYRTEAMYSYAILDPKGIAVLKAGTTAKTKASK</sequence>
<dbReference type="EMBL" id="JAHXEI010000008">
    <property type="protein sequence ID" value="MCB4880806.1"/>
    <property type="molecule type" value="Genomic_DNA"/>
</dbReference>
<name>A0AAW4TS99_BIFPS</name>
<dbReference type="AlphaFoldDB" id="A0AAW4TS99"/>
<organism evidence="2 3">
    <name type="scientific">Bifidobacterium pseudocatenulatum</name>
    <dbReference type="NCBI Taxonomy" id="28026"/>
    <lineage>
        <taxon>Bacteria</taxon>
        <taxon>Bacillati</taxon>
        <taxon>Actinomycetota</taxon>
        <taxon>Actinomycetes</taxon>
        <taxon>Bifidobacteriales</taxon>
        <taxon>Bifidobacteriaceae</taxon>
        <taxon>Bifidobacterium</taxon>
    </lineage>
</organism>
<proteinExistence type="predicted"/>
<dbReference type="RefSeq" id="WP_226590837.1">
    <property type="nucleotide sequence ID" value="NZ_JAHXEI010000008.1"/>
</dbReference>
<evidence type="ECO:0000259" key="1">
    <source>
        <dbReference type="Pfam" id="PF05065"/>
    </source>
</evidence>
<comment type="caution">
    <text evidence="2">The sequence shown here is derived from an EMBL/GenBank/DDBJ whole genome shotgun (WGS) entry which is preliminary data.</text>
</comment>
<dbReference type="Pfam" id="PF05065">
    <property type="entry name" value="Phage_capsid"/>
    <property type="match status" value="1"/>
</dbReference>
<dbReference type="Proteomes" id="UP001197735">
    <property type="component" value="Unassembled WGS sequence"/>
</dbReference>
<protein>
    <submittedName>
        <fullName evidence="2">Phage major capsid protein</fullName>
    </submittedName>
</protein>
<feature type="domain" description="Phage capsid-like C-terminal" evidence="1">
    <location>
        <begin position="8"/>
        <end position="291"/>
    </location>
</feature>
<dbReference type="SUPFAM" id="SSF56563">
    <property type="entry name" value="Major capsid protein gp5"/>
    <property type="match status" value="1"/>
</dbReference>
<gene>
    <name evidence="2" type="ORF">KZP06_08770</name>
</gene>
<evidence type="ECO:0000313" key="2">
    <source>
        <dbReference type="EMBL" id="MCB4880806.1"/>
    </source>
</evidence>